<dbReference type="PANTHER" id="PTHR34987:SF2">
    <property type="entry name" value="B, PUTATIVE (AFU_ORTHOLOGUE AFUA_7G05040)-RELATED"/>
    <property type="match status" value="1"/>
</dbReference>
<dbReference type="GO" id="GO:0005975">
    <property type="term" value="P:carbohydrate metabolic process"/>
    <property type="evidence" value="ECO:0007669"/>
    <property type="project" value="InterPro"/>
</dbReference>
<dbReference type="Gene3D" id="1.50.10.10">
    <property type="match status" value="1"/>
</dbReference>
<dbReference type="OrthoDB" id="9815108at2"/>
<evidence type="ECO:0000313" key="6">
    <source>
        <dbReference type="Proteomes" id="UP000266340"/>
    </source>
</evidence>
<dbReference type="Proteomes" id="UP000266340">
    <property type="component" value="Unassembled WGS sequence"/>
</dbReference>
<proteinExistence type="predicted"/>
<dbReference type="InterPro" id="IPR035398">
    <property type="entry name" value="Bac_rhamnosid_C"/>
</dbReference>
<reference evidence="5 6" key="1">
    <citation type="submission" date="2018-09" db="EMBL/GenBank/DDBJ databases">
        <title>Cohnella cavernae sp. nov., isolated from a karst cave.</title>
        <authorList>
            <person name="Zhu H."/>
        </authorList>
    </citation>
    <scope>NUCLEOTIDE SEQUENCE [LARGE SCALE GENOMIC DNA]</scope>
    <source>
        <strain evidence="5 6">K2E09-144</strain>
    </source>
</reference>
<evidence type="ECO:0000259" key="3">
    <source>
        <dbReference type="Pfam" id="PF17389"/>
    </source>
</evidence>
<dbReference type="SUPFAM" id="SSF48208">
    <property type="entry name" value="Six-hairpin glycosidases"/>
    <property type="match status" value="1"/>
</dbReference>
<dbReference type="InterPro" id="IPR035396">
    <property type="entry name" value="Bac_rhamnosid6H"/>
</dbReference>
<name>A0A398CN12_9BACL</name>
<dbReference type="Pfam" id="PF17389">
    <property type="entry name" value="Bac_rhamnosid6H"/>
    <property type="match status" value="1"/>
</dbReference>
<dbReference type="InterPro" id="IPR008928">
    <property type="entry name" value="6-hairpin_glycosidase_sf"/>
</dbReference>
<dbReference type="InterPro" id="IPR013737">
    <property type="entry name" value="Bac_rhamnosid_N"/>
</dbReference>
<dbReference type="AlphaFoldDB" id="A0A398CN12"/>
<protein>
    <recommendedName>
        <fullName evidence="7">Alpha-L-rhamnosidase</fullName>
    </recommendedName>
</protein>
<dbReference type="Gene3D" id="2.60.120.260">
    <property type="entry name" value="Galactose-binding domain-like"/>
    <property type="match status" value="2"/>
</dbReference>
<evidence type="ECO:0000259" key="4">
    <source>
        <dbReference type="Pfam" id="PF17390"/>
    </source>
</evidence>
<dbReference type="Pfam" id="PF08531">
    <property type="entry name" value="Bac_rhamnosid_N"/>
    <property type="match status" value="1"/>
</dbReference>
<dbReference type="InterPro" id="IPR008979">
    <property type="entry name" value="Galactose-bd-like_sf"/>
</dbReference>
<feature type="domain" description="Alpha-L-rhamnosidase six-hairpin glycosidase" evidence="3">
    <location>
        <begin position="383"/>
        <end position="636"/>
    </location>
</feature>
<keyword evidence="6" id="KW-1185">Reference proteome</keyword>
<dbReference type="Gene3D" id="2.60.420.10">
    <property type="entry name" value="Maltose phosphorylase, domain 3"/>
    <property type="match status" value="1"/>
</dbReference>
<feature type="domain" description="Alpha-L-rhamnosidase C-terminal" evidence="4">
    <location>
        <begin position="717"/>
        <end position="787"/>
    </location>
</feature>
<dbReference type="EMBL" id="QXJM01000030">
    <property type="protein sequence ID" value="RIE03865.1"/>
    <property type="molecule type" value="Genomic_DNA"/>
</dbReference>
<dbReference type="Pfam" id="PF17390">
    <property type="entry name" value="Bac_rhamnosid_C"/>
    <property type="match status" value="1"/>
</dbReference>
<feature type="domain" description="Bacterial alpha-L-rhamnosidase N-terminal" evidence="2">
    <location>
        <begin position="48"/>
        <end position="199"/>
    </location>
</feature>
<sequence length="820" mass="92541">MEQQSNWHGRWIWKAPSPRAGEGEHETVYFRRTFEVGSTGNCRLLARVSADSRYRLYLNGKSVVAGPCKGDRFTHYFESVDLSGHLVQGSNVLAAQVLHYAVSEPFRIGSGGSASVWRSGTGVFIFDGSIQYDNGNETINLHSDENWRYSEDRAIRFHPGELETLYVGGPERVDGSLLPFRWQTAGFDDSGWKKAVVVSEVMDEWFGQLTPWTLTPRPIPDLYEIHKGFVRVTRRIGGQSEPAFQTYSLEPLAEGYPVGAGEKLILELDAGELVTAFPFLEMEGGSGAEVKLLYSECYEAPAVSKASRNKGVRDDVDNGCLIGEQDIYLAAGIGGRDKTPPERYEPFSFRTFRYVRLEVNAGAEPLALRRFNFRETGYPIEAVADFASSDSTLTPLWNISIRTLKRCMHETYEDCPYYEQLQYILDTRLQALFTYPLSADDRLARKAIFDFHSSVLPNGMLQSRYPSVSPQVIPGYSVHWIFMISDHYRYFADLALVRRYLPTIDAVLGWFERQLTSEGLVGRVPAEYWAFVDWVDEWRDNRGVPDAHRQGPITVYSLLYAAALEAAAELNDEAVRTATADEYRRRARLIKQATIRYCWSDKERLFQDGPGIESYSQHAQVWAVLSGTLQGEEAEALMDGMLARPEMPRVSYAMSFFLFRALAMTGRYGKSFRLWDVWRKLADLNLTTWVEDPVSQRSDCHAWGAVPIYEFAAEILGVKPDGCGFDKVLVEPQTGELSWAKGSVATPKGLVRVEWELKLDRLFRLYVEAPAGMSIACKLPDGQRIECQGAGPHEIGAALRQARNRSERNSAEEREDGIDP</sequence>
<accession>A0A398CN12</accession>
<dbReference type="PANTHER" id="PTHR34987">
    <property type="entry name" value="C, PUTATIVE (AFU_ORTHOLOGUE AFUA_3G02880)-RELATED"/>
    <property type="match status" value="1"/>
</dbReference>
<dbReference type="RefSeq" id="WP_119148936.1">
    <property type="nucleotide sequence ID" value="NZ_JBHSOV010000021.1"/>
</dbReference>
<feature type="region of interest" description="Disordered" evidence="1">
    <location>
        <begin position="801"/>
        <end position="820"/>
    </location>
</feature>
<gene>
    <name evidence="5" type="ORF">D3H35_09965</name>
</gene>
<evidence type="ECO:0000256" key="1">
    <source>
        <dbReference type="SAM" id="MobiDB-lite"/>
    </source>
</evidence>
<comment type="caution">
    <text evidence="5">The sequence shown here is derived from an EMBL/GenBank/DDBJ whole genome shotgun (WGS) entry which is preliminary data.</text>
</comment>
<evidence type="ECO:0008006" key="7">
    <source>
        <dbReference type="Google" id="ProtNLM"/>
    </source>
</evidence>
<evidence type="ECO:0000259" key="2">
    <source>
        <dbReference type="Pfam" id="PF08531"/>
    </source>
</evidence>
<dbReference type="SUPFAM" id="SSF49785">
    <property type="entry name" value="Galactose-binding domain-like"/>
    <property type="match status" value="1"/>
</dbReference>
<organism evidence="5 6">
    <name type="scientific">Cohnella faecalis</name>
    <dbReference type="NCBI Taxonomy" id="2315694"/>
    <lineage>
        <taxon>Bacteria</taxon>
        <taxon>Bacillati</taxon>
        <taxon>Bacillota</taxon>
        <taxon>Bacilli</taxon>
        <taxon>Bacillales</taxon>
        <taxon>Paenibacillaceae</taxon>
        <taxon>Cohnella</taxon>
    </lineage>
</organism>
<evidence type="ECO:0000313" key="5">
    <source>
        <dbReference type="EMBL" id="RIE03865.1"/>
    </source>
</evidence>
<dbReference type="InterPro" id="IPR012341">
    <property type="entry name" value="6hp_glycosidase-like_sf"/>
</dbReference>